<evidence type="ECO:0000313" key="4">
    <source>
        <dbReference type="EMBL" id="NFN33629.1"/>
    </source>
</evidence>
<dbReference type="Proteomes" id="UP000476820">
    <property type="component" value="Unassembled WGS sequence"/>
</dbReference>
<evidence type="ECO:0000313" key="5">
    <source>
        <dbReference type="EMBL" id="NFV24714.1"/>
    </source>
</evidence>
<comment type="caution">
    <text evidence="2">The sequence shown here is derived from an EMBL/GenBank/DDBJ whole genome shotgun (WGS) entry which is preliminary data.</text>
</comment>
<dbReference type="EMBL" id="SWOV01000004">
    <property type="protein sequence ID" value="NFF86756.1"/>
    <property type="molecule type" value="Genomic_DNA"/>
</dbReference>
<evidence type="ECO:0000256" key="1">
    <source>
        <dbReference type="ARBA" id="ARBA00005721"/>
    </source>
</evidence>
<name>A0A0C2N0M5_CLOBO</name>
<reference evidence="7 8" key="2">
    <citation type="submission" date="2019-04" db="EMBL/GenBank/DDBJ databases">
        <title>Genome sequencing of Clostridium botulinum Groups I-IV and Clostridium butyricum.</title>
        <authorList>
            <person name="Brunt J."/>
            <person name="Van Vliet A.H.M."/>
            <person name="Stringer S.C."/>
            <person name="Carter A.T."/>
            <person name="Peck M.W."/>
        </authorList>
    </citation>
    <scope>NUCLEOTIDE SEQUENCE [LARGE SCALE GENOMIC DNA]</scope>
    <source>
        <strain evidence="3 8">1605</strain>
        <strain evidence="5 9">BL81</strain>
        <strain evidence="4 7">CB-K-33E</strain>
    </source>
</reference>
<evidence type="ECO:0000313" key="7">
    <source>
        <dbReference type="Proteomes" id="UP000473681"/>
    </source>
</evidence>
<dbReference type="EMBL" id="SGKU01000001">
    <property type="protein sequence ID" value="NFA41034.1"/>
    <property type="molecule type" value="Genomic_DNA"/>
</dbReference>
<evidence type="ECO:0000313" key="8">
    <source>
        <dbReference type="Proteomes" id="UP000476820"/>
    </source>
</evidence>
<gene>
    <name evidence="2" type="ORF">EXM65_00255</name>
    <name evidence="3" type="ORF">FC774_02395</name>
    <name evidence="4" type="ORF">FDB51_00490</name>
    <name evidence="5" type="ORF">FDG31_00760</name>
</gene>
<evidence type="ECO:0000313" key="6">
    <source>
        <dbReference type="Proteomes" id="UP000472355"/>
    </source>
</evidence>
<dbReference type="EMBL" id="SXFB01000001">
    <property type="protein sequence ID" value="NFV24714.1"/>
    <property type="molecule type" value="Genomic_DNA"/>
</dbReference>
<evidence type="ECO:0000313" key="2">
    <source>
        <dbReference type="EMBL" id="NFA41034.1"/>
    </source>
</evidence>
<proteinExistence type="inferred from homology"/>
<comment type="similarity">
    <text evidence="1">Belongs to the asp23 family.</text>
</comment>
<dbReference type="Proteomes" id="UP000472355">
    <property type="component" value="Unassembled WGS sequence"/>
</dbReference>
<dbReference type="Proteomes" id="UP000486903">
    <property type="component" value="Unassembled WGS sequence"/>
</dbReference>
<protein>
    <submittedName>
        <fullName evidence="2">Asp23/Gls24 family envelope stress response protein</fullName>
    </submittedName>
</protein>
<evidence type="ECO:0000313" key="3">
    <source>
        <dbReference type="EMBL" id="NFF86756.1"/>
    </source>
</evidence>
<sequence>MESLNKEDNVGIVKISDEVVSVIAGIAAQEIDGVSDYQIGGSNNLSSILKGKKSLGKSTKVTLLDDKATIDINLSVEYGVKIMEVVSQVQNNVKRTVEAMTGLVVEAVNVYVQNIYMPKKEECESK</sequence>
<dbReference type="Pfam" id="PF03780">
    <property type="entry name" value="Asp23"/>
    <property type="match status" value="1"/>
</dbReference>
<dbReference type="PANTHER" id="PTHR34297">
    <property type="entry name" value="HYPOTHETICAL CYTOSOLIC PROTEIN-RELATED"/>
    <property type="match status" value="1"/>
</dbReference>
<evidence type="ECO:0000313" key="9">
    <source>
        <dbReference type="Proteomes" id="UP000486903"/>
    </source>
</evidence>
<dbReference type="AlphaFoldDB" id="A0A0C2N0M5"/>
<accession>A0A0C2N0M5</accession>
<organism evidence="2 6">
    <name type="scientific">Clostridium botulinum</name>
    <dbReference type="NCBI Taxonomy" id="1491"/>
    <lineage>
        <taxon>Bacteria</taxon>
        <taxon>Bacillati</taxon>
        <taxon>Bacillota</taxon>
        <taxon>Clostridia</taxon>
        <taxon>Eubacteriales</taxon>
        <taxon>Clostridiaceae</taxon>
        <taxon>Clostridium</taxon>
    </lineage>
</organism>
<dbReference type="InterPro" id="IPR005531">
    <property type="entry name" value="Asp23"/>
</dbReference>
<dbReference type="RefSeq" id="WP_003374255.1">
    <property type="nucleotide sequence ID" value="NZ_CP010520.1"/>
</dbReference>
<reference evidence="2 6" key="1">
    <citation type="submission" date="2019-02" db="EMBL/GenBank/DDBJ databases">
        <title>Genome sequencing of Clostridium botulinum clinical isolates.</title>
        <authorList>
            <person name="Brunt J."/>
            <person name="Van Vliet A.H.M."/>
            <person name="Stringer S.C."/>
            <person name="Grant K.A."/>
            <person name="Carter A.C."/>
            <person name="Peck M.W."/>
        </authorList>
    </citation>
    <scope>NUCLEOTIDE SEQUENCE [LARGE SCALE GENOMIC DNA]</scope>
    <source>
        <strain evidence="2 6">H113700579</strain>
    </source>
</reference>
<dbReference type="Proteomes" id="UP000473681">
    <property type="component" value="Unassembled WGS sequence"/>
</dbReference>
<dbReference type="EMBL" id="SWVK01000001">
    <property type="protein sequence ID" value="NFN33629.1"/>
    <property type="molecule type" value="Genomic_DNA"/>
</dbReference>
<dbReference type="OrthoDB" id="9793465at2"/>
<dbReference type="PANTHER" id="PTHR34297:SF1">
    <property type="entry name" value="ASP23_GLS24 FAMILY ENVELOPE STRESS RESPONSE PROTEIN"/>
    <property type="match status" value="1"/>
</dbReference>